<evidence type="ECO:0000256" key="9">
    <source>
        <dbReference type="HAMAP-Rule" id="MF_00060"/>
    </source>
</evidence>
<comment type="catalytic activity">
    <reaction evidence="1 9">
        <text>a ribonucleoside 5'-phosphate + H2O = a ribonucleoside + phosphate</text>
        <dbReference type="Rhea" id="RHEA:12484"/>
        <dbReference type="ChEBI" id="CHEBI:15377"/>
        <dbReference type="ChEBI" id="CHEBI:18254"/>
        <dbReference type="ChEBI" id="CHEBI:43474"/>
        <dbReference type="ChEBI" id="CHEBI:58043"/>
        <dbReference type="EC" id="3.1.3.5"/>
    </reaction>
</comment>
<dbReference type="GO" id="GO:0005737">
    <property type="term" value="C:cytoplasm"/>
    <property type="evidence" value="ECO:0007669"/>
    <property type="project" value="UniProtKB-SubCell"/>
</dbReference>
<evidence type="ECO:0000256" key="1">
    <source>
        <dbReference type="ARBA" id="ARBA00000815"/>
    </source>
</evidence>
<keyword evidence="8 9" id="KW-0378">Hydrolase</keyword>
<dbReference type="GO" id="GO:0000166">
    <property type="term" value="F:nucleotide binding"/>
    <property type="evidence" value="ECO:0007669"/>
    <property type="project" value="UniProtKB-KW"/>
</dbReference>
<feature type="binding site" evidence="9">
    <location>
        <position position="42"/>
    </location>
    <ligand>
        <name>a divalent metal cation</name>
        <dbReference type="ChEBI" id="CHEBI:60240"/>
    </ligand>
</feature>
<dbReference type="PANTHER" id="PTHR30457:SF0">
    <property type="entry name" value="PHOSPHATASE, PUTATIVE (AFU_ORTHOLOGUE AFUA_4G01070)-RELATED"/>
    <property type="match status" value="1"/>
</dbReference>
<sequence length="271" mass="30076">MKRALILVCNDDGITAPGIRNLIKAVQNIGDVVVVAPDKPQSGMGHAITINSSLRCDPIKIDDGSQKEYACSGTPVDCVKLAVSYLLPRKPDLIVSGINHGSNSSINVIYSGTMSAAVEGALENIPSIGFSLLDYAWEADFSKALRWVRVISKLVLKHGLPKGICLNVNIPKVINNQDYKGVKICRQAEAMWEEEIDVRKDPRGRNYFWLSGSFVNHDKGKDTDEYALENYFISVVPIKVDFTAYDQLKAMSKWNFEISRHTTKEALPKDF</sequence>
<dbReference type="GO" id="GO:0008253">
    <property type="term" value="F:5'-nucleotidase activity"/>
    <property type="evidence" value="ECO:0007669"/>
    <property type="project" value="UniProtKB-UniRule"/>
</dbReference>
<comment type="cofactor">
    <cofactor evidence="9">
        <name>a divalent metal cation</name>
        <dbReference type="ChEBI" id="CHEBI:60240"/>
    </cofactor>
    <text evidence="9">Binds 1 divalent metal cation per subunit.</text>
</comment>
<feature type="binding site" evidence="9">
    <location>
        <position position="99"/>
    </location>
    <ligand>
        <name>a divalent metal cation</name>
        <dbReference type="ChEBI" id="CHEBI:60240"/>
    </ligand>
</feature>
<dbReference type="EMBL" id="QPJS01000001">
    <property type="protein sequence ID" value="RCX05200.1"/>
    <property type="molecule type" value="Genomic_DNA"/>
</dbReference>
<organism evidence="11 12">
    <name type="scientific">Schleiferia thermophila</name>
    <dbReference type="NCBI Taxonomy" id="884107"/>
    <lineage>
        <taxon>Bacteria</taxon>
        <taxon>Pseudomonadati</taxon>
        <taxon>Bacteroidota</taxon>
        <taxon>Flavobacteriia</taxon>
        <taxon>Flavobacteriales</taxon>
        <taxon>Schleiferiaceae</taxon>
        <taxon>Schleiferia</taxon>
    </lineage>
</organism>
<feature type="binding site" evidence="9">
    <location>
        <position position="12"/>
    </location>
    <ligand>
        <name>a divalent metal cation</name>
        <dbReference type="ChEBI" id="CHEBI:60240"/>
    </ligand>
</feature>
<keyword evidence="6 9" id="KW-0479">Metal-binding</keyword>
<evidence type="ECO:0000256" key="4">
    <source>
        <dbReference type="ARBA" id="ARBA00011062"/>
    </source>
</evidence>
<dbReference type="Pfam" id="PF01975">
    <property type="entry name" value="SurE"/>
    <property type="match status" value="1"/>
</dbReference>
<accession>A0A369A776</accession>
<gene>
    <name evidence="9" type="primary">surE</name>
    <name evidence="11" type="ORF">DES35_101483</name>
</gene>
<dbReference type="EC" id="3.1.3.5" evidence="9"/>
<evidence type="ECO:0000256" key="8">
    <source>
        <dbReference type="ARBA" id="ARBA00022801"/>
    </source>
</evidence>
<dbReference type="NCBIfam" id="TIGR00087">
    <property type="entry name" value="surE"/>
    <property type="match status" value="1"/>
</dbReference>
<proteinExistence type="inferred from homology"/>
<evidence type="ECO:0000256" key="3">
    <source>
        <dbReference type="ARBA" id="ARBA00004496"/>
    </source>
</evidence>
<dbReference type="Proteomes" id="UP000253517">
    <property type="component" value="Unassembled WGS sequence"/>
</dbReference>
<dbReference type="FunFam" id="3.40.1210.10:FF:000001">
    <property type="entry name" value="5'/3'-nucleotidase SurE"/>
    <property type="match status" value="1"/>
</dbReference>
<dbReference type="HAMAP" id="MF_00060">
    <property type="entry name" value="SurE"/>
    <property type="match status" value="1"/>
</dbReference>
<feature type="binding site" evidence="9">
    <location>
        <position position="11"/>
    </location>
    <ligand>
        <name>a divalent metal cation</name>
        <dbReference type="ChEBI" id="CHEBI:60240"/>
    </ligand>
</feature>
<dbReference type="AlphaFoldDB" id="A0A369A776"/>
<evidence type="ECO:0000259" key="10">
    <source>
        <dbReference type="Pfam" id="PF01975"/>
    </source>
</evidence>
<dbReference type="InterPro" id="IPR030048">
    <property type="entry name" value="SurE"/>
</dbReference>
<comment type="cofactor">
    <cofactor evidence="2">
        <name>Mg(2+)</name>
        <dbReference type="ChEBI" id="CHEBI:18420"/>
    </cofactor>
</comment>
<keyword evidence="7 9" id="KW-0547">Nucleotide-binding</keyword>
<comment type="similarity">
    <text evidence="4 9">Belongs to the SurE nucleotidase family.</text>
</comment>
<name>A0A369A776_9FLAO</name>
<reference evidence="11 12" key="1">
    <citation type="submission" date="2018-07" db="EMBL/GenBank/DDBJ databases">
        <title>Genomic Encyclopedia of Type Strains, Phase IV (KMG-IV): sequencing the most valuable type-strain genomes for metagenomic binning, comparative biology and taxonomic classification.</title>
        <authorList>
            <person name="Goeker M."/>
        </authorList>
    </citation>
    <scope>NUCLEOTIDE SEQUENCE [LARGE SCALE GENOMIC DNA]</scope>
    <source>
        <strain evidence="11 12">DSM 21410</strain>
    </source>
</reference>
<dbReference type="GO" id="GO:0046872">
    <property type="term" value="F:metal ion binding"/>
    <property type="evidence" value="ECO:0007669"/>
    <property type="project" value="UniProtKB-UniRule"/>
</dbReference>
<dbReference type="NCBIfam" id="NF001490">
    <property type="entry name" value="PRK00346.1-4"/>
    <property type="match status" value="1"/>
</dbReference>
<keyword evidence="12" id="KW-1185">Reference proteome</keyword>
<evidence type="ECO:0000313" key="11">
    <source>
        <dbReference type="EMBL" id="RCX05200.1"/>
    </source>
</evidence>
<comment type="function">
    <text evidence="9">Nucleotidase that shows phosphatase activity on nucleoside 5'-monophosphates.</text>
</comment>
<dbReference type="RefSeq" id="WP_051889401.1">
    <property type="nucleotide sequence ID" value="NZ_BHZF01000001.1"/>
</dbReference>
<comment type="caution">
    <text evidence="11">The sequence shown here is derived from an EMBL/GenBank/DDBJ whole genome shotgun (WGS) entry which is preliminary data.</text>
</comment>
<evidence type="ECO:0000256" key="6">
    <source>
        <dbReference type="ARBA" id="ARBA00022723"/>
    </source>
</evidence>
<dbReference type="PANTHER" id="PTHR30457">
    <property type="entry name" value="5'-NUCLEOTIDASE SURE"/>
    <property type="match status" value="1"/>
</dbReference>
<evidence type="ECO:0000256" key="7">
    <source>
        <dbReference type="ARBA" id="ARBA00022741"/>
    </source>
</evidence>
<keyword evidence="5 9" id="KW-0963">Cytoplasm</keyword>
<dbReference type="SUPFAM" id="SSF64167">
    <property type="entry name" value="SurE-like"/>
    <property type="match status" value="1"/>
</dbReference>
<protein>
    <recommendedName>
        <fullName evidence="9">5'-nucleotidase SurE</fullName>
        <ecNumber evidence="9">3.1.3.5</ecNumber>
    </recommendedName>
    <alternativeName>
        <fullName evidence="9">Nucleoside 5'-monophosphate phosphohydrolase</fullName>
    </alternativeName>
</protein>
<dbReference type="Gene3D" id="3.40.1210.10">
    <property type="entry name" value="Survival protein SurE-like phosphatase/nucleotidase"/>
    <property type="match status" value="1"/>
</dbReference>
<comment type="subcellular location">
    <subcellularLocation>
        <location evidence="3 9">Cytoplasm</location>
    </subcellularLocation>
</comment>
<evidence type="ECO:0000256" key="5">
    <source>
        <dbReference type="ARBA" id="ARBA00022490"/>
    </source>
</evidence>
<evidence type="ECO:0000313" key="12">
    <source>
        <dbReference type="Proteomes" id="UP000253517"/>
    </source>
</evidence>
<feature type="domain" description="Survival protein SurE-like phosphatase/nucleotidase" evidence="10">
    <location>
        <begin position="6"/>
        <end position="194"/>
    </location>
</feature>
<evidence type="ECO:0000256" key="2">
    <source>
        <dbReference type="ARBA" id="ARBA00001946"/>
    </source>
</evidence>
<dbReference type="InterPro" id="IPR036523">
    <property type="entry name" value="SurE-like_sf"/>
</dbReference>
<dbReference type="NCBIfam" id="NF001492">
    <property type="entry name" value="PRK00346.2-2"/>
    <property type="match status" value="1"/>
</dbReference>
<dbReference type="InterPro" id="IPR002828">
    <property type="entry name" value="SurE-like_Pase/nucleotidase"/>
</dbReference>